<dbReference type="CDD" id="cd07079">
    <property type="entry name" value="ALDH_F18-19_ProA-GPR"/>
    <property type="match status" value="1"/>
</dbReference>
<evidence type="ECO:0000256" key="8">
    <source>
        <dbReference type="ARBA" id="ARBA00059423"/>
    </source>
</evidence>
<dbReference type="UniPathway" id="UPA00098">
    <property type="reaction ID" value="UER00360"/>
</dbReference>
<comment type="catalytic activity">
    <reaction evidence="7">
        <text>L-glutamate 5-semialdehyde + phosphate + NADP(+) = L-glutamyl 5-phosphate + NADPH + H(+)</text>
        <dbReference type="Rhea" id="RHEA:19541"/>
        <dbReference type="ChEBI" id="CHEBI:15378"/>
        <dbReference type="ChEBI" id="CHEBI:43474"/>
        <dbReference type="ChEBI" id="CHEBI:57783"/>
        <dbReference type="ChEBI" id="CHEBI:58066"/>
        <dbReference type="ChEBI" id="CHEBI:58274"/>
        <dbReference type="ChEBI" id="CHEBI:58349"/>
        <dbReference type="EC" id="1.2.1.41"/>
    </reaction>
</comment>
<dbReference type="GO" id="GO:0050661">
    <property type="term" value="F:NADP binding"/>
    <property type="evidence" value="ECO:0007669"/>
    <property type="project" value="InterPro"/>
</dbReference>
<sequence>MSENSAQSAESLGYKAKEAFDASQLLDTTVRSNALLAIREELVSRKAEVFAANEEDLKEASVLVEQGKLSAPSLRRLALNNDSKFNGIVKSLEEIAHLPDPNNKMTYAIELDDELELYRVACPIGVLLVIFESRPEVVINVAALSIKSGNAAILKGGKESKNTSYILNKVIQDALSKHTELLPHLIQTINTREQVSSLLSLDQYIDLVVPRGGKALVQNIKEHSKIPVMGHADGICSVYVDEHADLEKAIRVVVDSKTDYPSVCNATETLLLHESQLKNFNNIAKALLTNKNPVTMHLDEKSHSSLSQDIQTTYSSQIIQAKDSDYETEWLDYEISVKVVSSIREAIAHVNTHGSHHTDCIVTENDTNKNTWMKGVDSAGCYVNVSTRFADGFRYGFGAEFGVATGKTHARGPVGLEGLVIYKYILRSIADKGHIVGEFGDGGKSYTHKPITDNRQPWY</sequence>
<evidence type="ECO:0000256" key="9">
    <source>
        <dbReference type="ARBA" id="ARBA00060997"/>
    </source>
</evidence>
<evidence type="ECO:0000256" key="6">
    <source>
        <dbReference type="ARBA" id="ARBA00023002"/>
    </source>
</evidence>
<comment type="caution">
    <text evidence="13">The sequence shown here is derived from an EMBL/GenBank/DDBJ whole genome shotgun (WGS) entry which is preliminary data.</text>
</comment>
<dbReference type="AlphaFoldDB" id="A0A4T0FQN8"/>
<keyword evidence="5" id="KW-0521">NADP</keyword>
<evidence type="ECO:0000256" key="10">
    <source>
        <dbReference type="ARBA" id="ARBA00075718"/>
    </source>
</evidence>
<keyword evidence="4" id="KW-0641">Proline biosynthesis</keyword>
<dbReference type="SUPFAM" id="SSF53720">
    <property type="entry name" value="ALDH-like"/>
    <property type="match status" value="1"/>
</dbReference>
<protein>
    <recommendedName>
        <fullName evidence="2">glutamate-5-semialdehyde dehydrogenase</fullName>
        <ecNumber evidence="2">1.2.1.41</ecNumber>
    </recommendedName>
    <alternativeName>
        <fullName evidence="11">Glutamate-5-semialdehyde dehydrogenase</fullName>
    </alternativeName>
    <alternativeName>
        <fullName evidence="10">Glutamyl-gamma-semialdehyde dehydrogenase</fullName>
    </alternativeName>
</protein>
<dbReference type="Pfam" id="PF00171">
    <property type="entry name" value="Aldedh"/>
    <property type="match status" value="1"/>
</dbReference>
<dbReference type="InterPro" id="IPR016161">
    <property type="entry name" value="Ald_DH/histidinol_DH"/>
</dbReference>
<evidence type="ECO:0000256" key="4">
    <source>
        <dbReference type="ARBA" id="ARBA00022650"/>
    </source>
</evidence>
<dbReference type="PANTHER" id="PTHR11063">
    <property type="entry name" value="GLUTAMATE SEMIALDEHYDE DEHYDROGENASE"/>
    <property type="match status" value="1"/>
</dbReference>
<evidence type="ECO:0000259" key="12">
    <source>
        <dbReference type="Pfam" id="PF00171"/>
    </source>
</evidence>
<name>A0A4T0FQN8_9BASI</name>
<accession>A0A4T0FQN8</accession>
<evidence type="ECO:0000313" key="13">
    <source>
        <dbReference type="EMBL" id="TIA89904.1"/>
    </source>
</evidence>
<dbReference type="FunFam" id="3.40.309.10:FF:000006">
    <property type="entry name" value="Gamma-glutamyl phosphate reductase"/>
    <property type="match status" value="1"/>
</dbReference>
<dbReference type="PANTHER" id="PTHR11063:SF8">
    <property type="entry name" value="DELTA-1-PYRROLINE-5-CARBOXYLATE SYNTHASE"/>
    <property type="match status" value="1"/>
</dbReference>
<dbReference type="HAMAP" id="MF_00412">
    <property type="entry name" value="ProA"/>
    <property type="match status" value="1"/>
</dbReference>
<evidence type="ECO:0000256" key="2">
    <source>
        <dbReference type="ARBA" id="ARBA00013002"/>
    </source>
</evidence>
<comment type="similarity">
    <text evidence="9">Belongs to the gamma-glutamyl phosphate reductase family.</text>
</comment>
<dbReference type="OrthoDB" id="1934954at2759"/>
<dbReference type="PIRSF" id="PIRSF000151">
    <property type="entry name" value="GPR"/>
    <property type="match status" value="1"/>
</dbReference>
<dbReference type="GO" id="GO:0004350">
    <property type="term" value="F:glutamate-5-semialdehyde dehydrogenase activity"/>
    <property type="evidence" value="ECO:0007669"/>
    <property type="project" value="UniProtKB-EC"/>
</dbReference>
<dbReference type="InterPro" id="IPR015590">
    <property type="entry name" value="Aldehyde_DH_dom"/>
</dbReference>
<comment type="pathway">
    <text evidence="1">Amino-acid biosynthesis; L-proline biosynthesis; L-glutamate 5-semialdehyde from L-glutamate: step 2/2.</text>
</comment>
<dbReference type="Proteomes" id="UP000310189">
    <property type="component" value="Unassembled WGS sequence"/>
</dbReference>
<dbReference type="InterPro" id="IPR016162">
    <property type="entry name" value="Ald_DH_N"/>
</dbReference>
<dbReference type="EC" id="1.2.1.41" evidence="2"/>
<evidence type="ECO:0000256" key="3">
    <source>
        <dbReference type="ARBA" id="ARBA00022605"/>
    </source>
</evidence>
<dbReference type="NCBIfam" id="TIGR00407">
    <property type="entry name" value="proA"/>
    <property type="match status" value="1"/>
</dbReference>
<evidence type="ECO:0000256" key="11">
    <source>
        <dbReference type="ARBA" id="ARBA00077451"/>
    </source>
</evidence>
<evidence type="ECO:0000256" key="1">
    <source>
        <dbReference type="ARBA" id="ARBA00004985"/>
    </source>
</evidence>
<dbReference type="InterPro" id="IPR000965">
    <property type="entry name" value="GPR_dom"/>
</dbReference>
<evidence type="ECO:0000313" key="14">
    <source>
        <dbReference type="Proteomes" id="UP000310189"/>
    </source>
</evidence>
<keyword evidence="14" id="KW-1185">Reference proteome</keyword>
<dbReference type="InterPro" id="IPR012134">
    <property type="entry name" value="Glu-5-SA_DH"/>
</dbReference>
<dbReference type="Gene3D" id="3.40.309.10">
    <property type="entry name" value="Aldehyde Dehydrogenase, Chain A, domain 2"/>
    <property type="match status" value="1"/>
</dbReference>
<evidence type="ECO:0000256" key="5">
    <source>
        <dbReference type="ARBA" id="ARBA00022857"/>
    </source>
</evidence>
<gene>
    <name evidence="13" type="ORF">E3P99_01801</name>
</gene>
<reference evidence="13 14" key="1">
    <citation type="submission" date="2019-03" db="EMBL/GenBank/DDBJ databases">
        <title>Sequencing 23 genomes of Wallemia ichthyophaga.</title>
        <authorList>
            <person name="Gostincar C."/>
        </authorList>
    </citation>
    <scope>NUCLEOTIDE SEQUENCE [LARGE SCALE GENOMIC DNA]</scope>
    <source>
        <strain evidence="13 14">EXF-5753</strain>
    </source>
</reference>
<organism evidence="13 14">
    <name type="scientific">Wallemia hederae</name>
    <dbReference type="NCBI Taxonomy" id="1540922"/>
    <lineage>
        <taxon>Eukaryota</taxon>
        <taxon>Fungi</taxon>
        <taxon>Dikarya</taxon>
        <taxon>Basidiomycota</taxon>
        <taxon>Wallemiomycotina</taxon>
        <taxon>Wallemiomycetes</taxon>
        <taxon>Wallemiales</taxon>
        <taxon>Wallemiaceae</taxon>
        <taxon>Wallemia</taxon>
    </lineage>
</organism>
<feature type="domain" description="Aldehyde dehydrogenase" evidence="12">
    <location>
        <begin position="32"/>
        <end position="288"/>
    </location>
</feature>
<comment type="function">
    <text evidence="8">Catalyzes the NADPH dependent reduction of L-gamma-glutamyl 5-phosphate into L-glutamate 5-semialdehyde and phosphate. The product spontaneously undergoes cyclization to form 1-pyrroline-5-carboxylate.</text>
</comment>
<dbReference type="Gene3D" id="3.40.605.10">
    <property type="entry name" value="Aldehyde Dehydrogenase, Chain A, domain 1"/>
    <property type="match status" value="1"/>
</dbReference>
<dbReference type="NCBIfam" id="NF001221">
    <property type="entry name" value="PRK00197.1"/>
    <property type="match status" value="1"/>
</dbReference>
<proteinExistence type="inferred from homology"/>
<dbReference type="GO" id="GO:0055129">
    <property type="term" value="P:L-proline biosynthetic process"/>
    <property type="evidence" value="ECO:0007669"/>
    <property type="project" value="UniProtKB-UniPathway"/>
</dbReference>
<keyword evidence="6" id="KW-0560">Oxidoreductase</keyword>
<keyword evidence="3" id="KW-0028">Amino-acid biosynthesis</keyword>
<dbReference type="EMBL" id="SPNW01000023">
    <property type="protein sequence ID" value="TIA89904.1"/>
    <property type="molecule type" value="Genomic_DNA"/>
</dbReference>
<dbReference type="InterPro" id="IPR016163">
    <property type="entry name" value="Ald_DH_C"/>
</dbReference>
<evidence type="ECO:0000256" key="7">
    <source>
        <dbReference type="ARBA" id="ARBA00049024"/>
    </source>
</evidence>